<comment type="caution">
    <text evidence="1">The sequence shown here is derived from an EMBL/GenBank/DDBJ whole genome shotgun (WGS) entry which is preliminary data.</text>
</comment>
<organism evidence="1 2">
    <name type="scientific">Uliginosibacterium aquaticum</name>
    <dbReference type="NCBI Taxonomy" id="2731212"/>
    <lineage>
        <taxon>Bacteria</taxon>
        <taxon>Pseudomonadati</taxon>
        <taxon>Pseudomonadota</taxon>
        <taxon>Betaproteobacteria</taxon>
        <taxon>Rhodocyclales</taxon>
        <taxon>Zoogloeaceae</taxon>
        <taxon>Uliginosibacterium</taxon>
    </lineage>
</organism>
<dbReference type="Pfam" id="PF11225">
    <property type="entry name" value="DUF3024"/>
    <property type="match status" value="1"/>
</dbReference>
<keyword evidence="2" id="KW-1185">Reference proteome</keyword>
<reference evidence="1 2" key="1">
    <citation type="submission" date="2020-06" db="EMBL/GenBank/DDBJ databases">
        <title>Draft genome of Uliginosibacterium sp. IMCC34675.</title>
        <authorList>
            <person name="Song J."/>
        </authorList>
    </citation>
    <scope>NUCLEOTIDE SEQUENCE [LARGE SCALE GENOMIC DNA]</scope>
    <source>
        <strain evidence="1 2">IMCC34675</strain>
    </source>
</reference>
<dbReference type="RefSeq" id="WP_170021374.1">
    <property type="nucleotide sequence ID" value="NZ_JABCSC020000002.1"/>
</dbReference>
<name>A0ABX2IE08_9RHOO</name>
<accession>A0ABX2IE08</accession>
<dbReference type="InterPro" id="IPR021388">
    <property type="entry name" value="DUF3024"/>
</dbReference>
<protein>
    <recommendedName>
        <fullName evidence="3">DUF3024 domain-containing protein</fullName>
    </recommendedName>
</protein>
<gene>
    <name evidence="1" type="ORF">HJ583_007450</name>
</gene>
<evidence type="ECO:0000313" key="2">
    <source>
        <dbReference type="Proteomes" id="UP000778523"/>
    </source>
</evidence>
<evidence type="ECO:0008006" key="3">
    <source>
        <dbReference type="Google" id="ProtNLM"/>
    </source>
</evidence>
<dbReference type="Proteomes" id="UP000778523">
    <property type="component" value="Unassembled WGS sequence"/>
</dbReference>
<sequence length="119" mass="13523">MAVARLPSLLKPANPLVSERELTRRRIARALGERKRYRYVKPAVTTTEEGWLITSPCCSRNVDPDGGVIDIARLSRHEGEWSLLARDASRSGWLIHATASRLEALLKILCEDEERVFWP</sequence>
<dbReference type="EMBL" id="JABCSC020000002">
    <property type="protein sequence ID" value="NSL54856.1"/>
    <property type="molecule type" value="Genomic_DNA"/>
</dbReference>
<evidence type="ECO:0000313" key="1">
    <source>
        <dbReference type="EMBL" id="NSL54856.1"/>
    </source>
</evidence>
<proteinExistence type="predicted"/>